<dbReference type="EMBL" id="CP014167">
    <property type="protein sequence ID" value="ANS76327.1"/>
    <property type="molecule type" value="Genomic_DNA"/>
</dbReference>
<protein>
    <submittedName>
        <fullName evidence="11">Flagellar motor protein MotB</fullName>
    </submittedName>
</protein>
<name>A0A1B1N4I8_9BACL</name>
<gene>
    <name evidence="11" type="ORF">AWM70_18565</name>
</gene>
<dbReference type="InterPro" id="IPR006665">
    <property type="entry name" value="OmpA-like"/>
</dbReference>
<feature type="transmembrane region" description="Helical" evidence="9">
    <location>
        <begin position="20"/>
        <end position="40"/>
    </location>
</feature>
<evidence type="ECO:0000256" key="6">
    <source>
        <dbReference type="ARBA" id="ARBA00023136"/>
    </source>
</evidence>
<feature type="compositionally biased region" description="Basic and acidic residues" evidence="8">
    <location>
        <begin position="101"/>
        <end position="110"/>
    </location>
</feature>
<dbReference type="PANTHER" id="PTHR30329">
    <property type="entry name" value="STATOR ELEMENT OF FLAGELLAR MOTOR COMPLEX"/>
    <property type="match status" value="1"/>
</dbReference>
<dbReference type="InterPro" id="IPR025713">
    <property type="entry name" value="MotB-like_N_dom"/>
</dbReference>
<organism evidence="11 12">
    <name type="scientific">Paenibacillus yonginensis</name>
    <dbReference type="NCBI Taxonomy" id="1462996"/>
    <lineage>
        <taxon>Bacteria</taxon>
        <taxon>Bacillati</taxon>
        <taxon>Bacillota</taxon>
        <taxon>Bacilli</taxon>
        <taxon>Bacillales</taxon>
        <taxon>Paenibacillaceae</taxon>
        <taxon>Paenibacillus</taxon>
    </lineage>
</organism>
<evidence type="ECO:0000313" key="12">
    <source>
        <dbReference type="Proteomes" id="UP000092573"/>
    </source>
</evidence>
<evidence type="ECO:0000256" key="3">
    <source>
        <dbReference type="ARBA" id="ARBA00022475"/>
    </source>
</evidence>
<feature type="region of interest" description="Disordered" evidence="8">
    <location>
        <begin position="70"/>
        <end position="110"/>
    </location>
</feature>
<dbReference type="AlphaFoldDB" id="A0A1B1N4I8"/>
<keyword evidence="12" id="KW-1185">Reference proteome</keyword>
<dbReference type="STRING" id="1462996.AWM70_18565"/>
<reference evidence="11 12" key="1">
    <citation type="submission" date="2016-01" db="EMBL/GenBank/DDBJ databases">
        <title>Complete Genome Sequence of Paenibacillus yonginensis DCY84, a novel Plant Growth-Promoting Bacteria with Elicitation of Induced Systemic Resistance.</title>
        <authorList>
            <person name="Kim Y.J."/>
            <person name="Yang D.C."/>
            <person name="Sukweenadhi J."/>
        </authorList>
    </citation>
    <scope>NUCLEOTIDE SEQUENCE [LARGE SCALE GENOMIC DNA]</scope>
    <source>
        <strain evidence="11 12">DCY84</strain>
    </source>
</reference>
<evidence type="ECO:0000313" key="11">
    <source>
        <dbReference type="EMBL" id="ANS76327.1"/>
    </source>
</evidence>
<keyword evidence="6 7" id="KW-0472">Membrane</keyword>
<proteinExistence type="inferred from homology"/>
<feature type="domain" description="OmpA-like" evidence="10">
    <location>
        <begin position="139"/>
        <end position="261"/>
    </location>
</feature>
<evidence type="ECO:0000256" key="8">
    <source>
        <dbReference type="SAM" id="MobiDB-lite"/>
    </source>
</evidence>
<evidence type="ECO:0000256" key="4">
    <source>
        <dbReference type="ARBA" id="ARBA00022692"/>
    </source>
</evidence>
<evidence type="ECO:0000256" key="1">
    <source>
        <dbReference type="ARBA" id="ARBA00004162"/>
    </source>
</evidence>
<dbReference type="PROSITE" id="PS51123">
    <property type="entry name" value="OMPA_2"/>
    <property type="match status" value="1"/>
</dbReference>
<keyword evidence="11" id="KW-0969">Cilium</keyword>
<dbReference type="SUPFAM" id="SSF103088">
    <property type="entry name" value="OmpA-like"/>
    <property type="match status" value="1"/>
</dbReference>
<keyword evidence="5 9" id="KW-1133">Transmembrane helix</keyword>
<evidence type="ECO:0000256" key="9">
    <source>
        <dbReference type="SAM" id="Phobius"/>
    </source>
</evidence>
<comment type="subcellular location">
    <subcellularLocation>
        <location evidence="1">Cell membrane</location>
        <topology evidence="1">Single-pass membrane protein</topology>
    </subcellularLocation>
</comment>
<evidence type="ECO:0000256" key="5">
    <source>
        <dbReference type="ARBA" id="ARBA00022989"/>
    </source>
</evidence>
<comment type="similarity">
    <text evidence="2">Belongs to the MotB family.</text>
</comment>
<dbReference type="InterPro" id="IPR050330">
    <property type="entry name" value="Bact_OuterMem_StrucFunc"/>
</dbReference>
<dbReference type="Pfam" id="PF13677">
    <property type="entry name" value="MotB_plug"/>
    <property type="match status" value="1"/>
</dbReference>
<dbReference type="GO" id="GO:0005886">
    <property type="term" value="C:plasma membrane"/>
    <property type="evidence" value="ECO:0007669"/>
    <property type="project" value="UniProtKB-SubCell"/>
</dbReference>
<dbReference type="InterPro" id="IPR036737">
    <property type="entry name" value="OmpA-like_sf"/>
</dbReference>
<dbReference type="Gene3D" id="3.30.1330.60">
    <property type="entry name" value="OmpA-like domain"/>
    <property type="match status" value="1"/>
</dbReference>
<dbReference type="NCBIfam" id="NF005831">
    <property type="entry name" value="PRK07734.1"/>
    <property type="match status" value="1"/>
</dbReference>
<keyword evidence="3" id="KW-1003">Cell membrane</keyword>
<keyword evidence="4 9" id="KW-0812">Transmembrane</keyword>
<dbReference type="Pfam" id="PF00691">
    <property type="entry name" value="OmpA"/>
    <property type="match status" value="1"/>
</dbReference>
<evidence type="ECO:0000256" key="7">
    <source>
        <dbReference type="PROSITE-ProRule" id="PRU00473"/>
    </source>
</evidence>
<accession>A0A1B1N4I8</accession>
<evidence type="ECO:0000256" key="2">
    <source>
        <dbReference type="ARBA" id="ARBA00008914"/>
    </source>
</evidence>
<dbReference type="RefSeq" id="WP_068698867.1">
    <property type="nucleotide sequence ID" value="NZ_CP014167.1"/>
</dbReference>
<dbReference type="Proteomes" id="UP000092573">
    <property type="component" value="Chromosome"/>
</dbReference>
<sequence length="272" mass="30675">MSKKNKKHEPHEEHNDESWLLPYSDLMTLLLALFIVLYGMSTLDAKKFEELSQAFNAALTGGVSVLDQSTINGKTKNTPTKEQDNQNTSTLTAQNMTQLQKRNELRKQEEEDLEKLKKQLDQYIKQSGLTSQLATKLNQSQLLITISDNALFPSGSALVKPEASALAKALSGMLQKFPDYEILISGHTDNVPIDNDQFASNWDLSFARARNFMEILLQNNKLDPKMFSPIGYGEYHPVADNNTEVGRAKNRRVEISIIRKYQDPDSQVTITP</sequence>
<keyword evidence="11" id="KW-0282">Flagellum</keyword>
<dbReference type="KEGG" id="pyg:AWM70_18565"/>
<dbReference type="CDD" id="cd07185">
    <property type="entry name" value="OmpA_C-like"/>
    <property type="match status" value="1"/>
</dbReference>
<dbReference type="PANTHER" id="PTHR30329:SF21">
    <property type="entry name" value="LIPOPROTEIN YIAD-RELATED"/>
    <property type="match status" value="1"/>
</dbReference>
<feature type="compositionally biased region" description="Polar residues" evidence="8">
    <location>
        <begin position="85"/>
        <end position="100"/>
    </location>
</feature>
<dbReference type="OrthoDB" id="9815217at2"/>
<keyword evidence="11" id="KW-0966">Cell projection</keyword>
<evidence type="ECO:0000259" key="10">
    <source>
        <dbReference type="PROSITE" id="PS51123"/>
    </source>
</evidence>